<dbReference type="CDD" id="cd07422">
    <property type="entry name" value="MPP_ApaH"/>
    <property type="match status" value="1"/>
</dbReference>
<keyword evidence="4 10" id="KW-0378">Hydrolase</keyword>
<name>A0A7Y0L9U5_9GAMM</name>
<dbReference type="EMBL" id="JABBXH010000001">
    <property type="protein sequence ID" value="NMP30314.1"/>
    <property type="molecule type" value="Genomic_DNA"/>
</dbReference>
<evidence type="ECO:0000313" key="10">
    <source>
        <dbReference type="EMBL" id="NMP30314.1"/>
    </source>
</evidence>
<dbReference type="GO" id="GO:0008803">
    <property type="term" value="F:bis(5'-nucleosyl)-tetraphosphatase (symmetrical) activity"/>
    <property type="evidence" value="ECO:0007669"/>
    <property type="project" value="UniProtKB-EC"/>
</dbReference>
<evidence type="ECO:0000256" key="7">
    <source>
        <dbReference type="ARBA" id="ARBA00033210"/>
    </source>
</evidence>
<gene>
    <name evidence="10" type="ORF">HII17_01965</name>
</gene>
<evidence type="ECO:0000259" key="9">
    <source>
        <dbReference type="Pfam" id="PF00149"/>
    </source>
</evidence>
<dbReference type="Pfam" id="PF00149">
    <property type="entry name" value="Metallophos"/>
    <property type="match status" value="1"/>
</dbReference>
<evidence type="ECO:0000256" key="4">
    <source>
        <dbReference type="ARBA" id="ARBA00022801"/>
    </source>
</evidence>
<evidence type="ECO:0000256" key="5">
    <source>
        <dbReference type="ARBA" id="ARBA00031248"/>
    </source>
</evidence>
<dbReference type="SUPFAM" id="SSF56300">
    <property type="entry name" value="Metallo-dependent phosphatases"/>
    <property type="match status" value="1"/>
</dbReference>
<evidence type="ECO:0000256" key="2">
    <source>
        <dbReference type="ARBA" id="ARBA00005419"/>
    </source>
</evidence>
<dbReference type="AlphaFoldDB" id="A0A7Y0L9U5"/>
<dbReference type="GO" id="GO:0110154">
    <property type="term" value="P:RNA decapping"/>
    <property type="evidence" value="ECO:0007669"/>
    <property type="project" value="TreeGrafter"/>
</dbReference>
<dbReference type="InterPro" id="IPR050126">
    <property type="entry name" value="Ap4A_hydrolase"/>
</dbReference>
<dbReference type="NCBIfam" id="TIGR00668">
    <property type="entry name" value="apaH"/>
    <property type="match status" value="1"/>
</dbReference>
<dbReference type="InterPro" id="IPR004617">
    <property type="entry name" value="ApaH"/>
</dbReference>
<dbReference type="NCBIfam" id="NF001204">
    <property type="entry name" value="PRK00166.1"/>
    <property type="match status" value="1"/>
</dbReference>
<dbReference type="RefSeq" id="WP_169073636.1">
    <property type="nucleotide sequence ID" value="NZ_JABBXH010000001.1"/>
</dbReference>
<comment type="caution">
    <text evidence="10">The sequence shown here is derived from an EMBL/GenBank/DDBJ whole genome shotgun (WGS) entry which is preliminary data.</text>
</comment>
<evidence type="ECO:0000256" key="8">
    <source>
        <dbReference type="ARBA" id="ARBA00049417"/>
    </source>
</evidence>
<dbReference type="PANTHER" id="PTHR42850:SF11">
    <property type="entry name" value="BIS(5'-NUCLEOSYL)-TETRAPHOSPHATASE [SYMMETRICAL]"/>
    <property type="match status" value="1"/>
</dbReference>
<feature type="domain" description="Calcineurin-like phosphoesterase" evidence="9">
    <location>
        <begin position="3"/>
        <end position="173"/>
    </location>
</feature>
<proteinExistence type="inferred from homology"/>
<organism evidence="10 11">
    <name type="scientific">Thalassotalea algicola</name>
    <dbReference type="NCBI Taxonomy" id="2716224"/>
    <lineage>
        <taxon>Bacteria</taxon>
        <taxon>Pseudomonadati</taxon>
        <taxon>Pseudomonadota</taxon>
        <taxon>Gammaproteobacteria</taxon>
        <taxon>Alteromonadales</taxon>
        <taxon>Colwelliaceae</taxon>
        <taxon>Thalassotalea</taxon>
    </lineage>
</organism>
<dbReference type="Proteomes" id="UP000568664">
    <property type="component" value="Unassembled WGS sequence"/>
</dbReference>
<dbReference type="GO" id="GO:0005737">
    <property type="term" value="C:cytoplasm"/>
    <property type="evidence" value="ECO:0007669"/>
    <property type="project" value="TreeGrafter"/>
</dbReference>
<dbReference type="Gene3D" id="3.60.21.10">
    <property type="match status" value="1"/>
</dbReference>
<reference evidence="10 11" key="1">
    <citation type="submission" date="2020-04" db="EMBL/GenBank/DDBJ databases">
        <title>Thalassotalea sp. M1531, isolated from the surface of marine red alga.</title>
        <authorList>
            <person name="Pang L."/>
            <person name="Lu D.-C."/>
        </authorList>
    </citation>
    <scope>NUCLEOTIDE SEQUENCE [LARGE SCALE GENOMIC DNA]</scope>
    <source>
        <strain evidence="10 11">M1531</strain>
    </source>
</reference>
<dbReference type="EC" id="3.6.1.41" evidence="3"/>
<comment type="similarity">
    <text evidence="2">Belongs to the Ap4A hydrolase family.</text>
</comment>
<evidence type="ECO:0000256" key="1">
    <source>
        <dbReference type="ARBA" id="ARBA00003413"/>
    </source>
</evidence>
<accession>A0A7Y0L9U5</accession>
<dbReference type="InterPro" id="IPR029052">
    <property type="entry name" value="Metallo-depent_PP-like"/>
</dbReference>
<dbReference type="InterPro" id="IPR004843">
    <property type="entry name" value="Calcineurin-like_PHP"/>
</dbReference>
<evidence type="ECO:0000313" key="11">
    <source>
        <dbReference type="Proteomes" id="UP000568664"/>
    </source>
</evidence>
<protein>
    <recommendedName>
        <fullName evidence="3">bis(5'-nucleosyl)-tetraphosphatase (symmetrical)</fullName>
        <ecNumber evidence="3">3.6.1.41</ecNumber>
    </recommendedName>
    <alternativeName>
        <fullName evidence="6">Ap4A hydrolase</fullName>
    </alternativeName>
    <alternativeName>
        <fullName evidence="5">Diadenosine 5',5'''-P1,P4-tetraphosphate pyrophosphohydrolase</fullName>
    </alternativeName>
    <alternativeName>
        <fullName evidence="7">Diadenosine tetraphosphatase</fullName>
    </alternativeName>
</protein>
<comment type="catalytic activity">
    <reaction evidence="8">
        <text>P(1),P(4)-bis(5'-adenosyl) tetraphosphate + H2O = 2 ADP + 2 H(+)</text>
        <dbReference type="Rhea" id="RHEA:24252"/>
        <dbReference type="ChEBI" id="CHEBI:15377"/>
        <dbReference type="ChEBI" id="CHEBI:15378"/>
        <dbReference type="ChEBI" id="CHEBI:58141"/>
        <dbReference type="ChEBI" id="CHEBI:456216"/>
        <dbReference type="EC" id="3.6.1.41"/>
    </reaction>
</comment>
<keyword evidence="11" id="KW-1185">Reference proteome</keyword>
<evidence type="ECO:0000256" key="6">
    <source>
        <dbReference type="ARBA" id="ARBA00032248"/>
    </source>
</evidence>
<comment type="function">
    <text evidence="1">Hydrolyzes diadenosine 5',5'''-P1,P4-tetraphosphate to yield ADP.</text>
</comment>
<evidence type="ECO:0000256" key="3">
    <source>
        <dbReference type="ARBA" id="ARBA00012506"/>
    </source>
</evidence>
<sequence length="271" mass="30838">MALYLVGDIQGCYNELDALLCKVKFSPKEDLLWIAGDLVARGPDSLSTLEFVKSLGHSANFVLGNHDLHLLAIEAGIKKAKNSDKLTSLLNSPNFSQLVDWLALHPLLLKVPNDNAYMSHAGLSPQWSIKHAVKQAEFAHKKIAGRKREKWLSIMYGEQPNDWQLVETKEQRFRYTVNAFTRMRYCYPDGTLDFSCKDQPKNAPSALKPWFELAKLQKAKWVFGHWAALMGECSRKNVYALDTGCVWGGHLTMLRWEDKKIFTEISHEIDS</sequence>
<dbReference type="PIRSF" id="PIRSF000903">
    <property type="entry name" value="B5n-ttraPtase_sm"/>
    <property type="match status" value="1"/>
</dbReference>
<dbReference type="PANTHER" id="PTHR42850">
    <property type="entry name" value="METALLOPHOSPHOESTERASE"/>
    <property type="match status" value="1"/>
</dbReference>
<dbReference type="GO" id="GO:0016791">
    <property type="term" value="F:phosphatase activity"/>
    <property type="evidence" value="ECO:0007669"/>
    <property type="project" value="TreeGrafter"/>
</dbReference>